<gene>
    <name evidence="1" type="ORF">DEJ48_15885</name>
</gene>
<organism evidence="1 2">
    <name type="scientific">Streptomyces venezuelae</name>
    <dbReference type="NCBI Taxonomy" id="54571"/>
    <lineage>
        <taxon>Bacteria</taxon>
        <taxon>Bacillati</taxon>
        <taxon>Actinomycetota</taxon>
        <taxon>Actinomycetes</taxon>
        <taxon>Kitasatosporales</taxon>
        <taxon>Streptomycetaceae</taxon>
        <taxon>Streptomyces</taxon>
    </lineage>
</organism>
<name>A0A5P2C213_STRVZ</name>
<evidence type="ECO:0000313" key="2">
    <source>
        <dbReference type="Proteomes" id="UP000322927"/>
    </source>
</evidence>
<dbReference type="EMBL" id="CP029192">
    <property type="protein sequence ID" value="QES34689.1"/>
    <property type="molecule type" value="Genomic_DNA"/>
</dbReference>
<accession>A0A5P2C213</accession>
<protein>
    <submittedName>
        <fullName evidence="1">Uncharacterized protein</fullName>
    </submittedName>
</protein>
<evidence type="ECO:0000313" key="1">
    <source>
        <dbReference type="EMBL" id="QES34689.1"/>
    </source>
</evidence>
<reference evidence="1 2" key="1">
    <citation type="submission" date="2018-05" db="EMBL/GenBank/DDBJ databases">
        <title>Streptomyces venezuelae.</title>
        <authorList>
            <person name="Kim W."/>
            <person name="Lee N."/>
            <person name="Cho B.-K."/>
        </authorList>
    </citation>
    <scope>NUCLEOTIDE SEQUENCE [LARGE SCALE GENOMIC DNA]</scope>
    <source>
        <strain evidence="1 2">ATCC 14584</strain>
    </source>
</reference>
<proteinExistence type="predicted"/>
<dbReference type="AlphaFoldDB" id="A0A5P2C213"/>
<dbReference type="Proteomes" id="UP000322927">
    <property type="component" value="Chromosome"/>
</dbReference>
<dbReference type="OrthoDB" id="4246434at2"/>
<sequence length="161" mass="17246">MSGPAEYADGATRPVRYVAVADDGGTVTTYVWACDEDDAAGWIVRADAGTAARNDTRWMTRLRRAKAAGLAPETALTTLLREPSALPGSLSTAPSLKALYDLADQPYRRSVWRSSRAALLGLAIGDVMGRPLSALPQQVHHVCRQVARRQGRGVGVREGCL</sequence>